<sequence length="179" mass="20867">MYRITEKLQGQLVVGYKIAYTTKEDGYYNSVYTSMVYDTGKIPDLSMLMTNKGMVPLNSLPVHPQLTYLRSEQFLLDDTDIFNEVLRDHFSKYHHKKTALYANLLDAQRHLGKLKYWLDDHPTDYSLDYQPPNIILVVLQMEGRAWWRIQNTEDPSNYLAGAKGFLIGNIKSIEELNRI</sequence>
<evidence type="ECO:0000313" key="1">
    <source>
        <dbReference type="EMBL" id="KKN88699.1"/>
    </source>
</evidence>
<proteinExistence type="predicted"/>
<accession>A0A0F9UAL4</accession>
<comment type="caution">
    <text evidence="1">The sequence shown here is derived from an EMBL/GenBank/DDBJ whole genome shotgun (WGS) entry which is preliminary data.</text>
</comment>
<organism evidence="1">
    <name type="scientific">marine sediment metagenome</name>
    <dbReference type="NCBI Taxonomy" id="412755"/>
    <lineage>
        <taxon>unclassified sequences</taxon>
        <taxon>metagenomes</taxon>
        <taxon>ecological metagenomes</taxon>
    </lineage>
</organism>
<gene>
    <name evidence="1" type="ORF">LCGC14_0245900</name>
</gene>
<protein>
    <submittedName>
        <fullName evidence="1">Uncharacterized protein</fullName>
    </submittedName>
</protein>
<dbReference type="AlphaFoldDB" id="A0A0F9UAL4"/>
<dbReference type="EMBL" id="LAZR01000126">
    <property type="protein sequence ID" value="KKN88699.1"/>
    <property type="molecule type" value="Genomic_DNA"/>
</dbReference>
<reference evidence="1" key="1">
    <citation type="journal article" date="2015" name="Nature">
        <title>Complex archaea that bridge the gap between prokaryotes and eukaryotes.</title>
        <authorList>
            <person name="Spang A."/>
            <person name="Saw J.H."/>
            <person name="Jorgensen S.L."/>
            <person name="Zaremba-Niedzwiedzka K."/>
            <person name="Martijn J."/>
            <person name="Lind A.E."/>
            <person name="van Eijk R."/>
            <person name="Schleper C."/>
            <person name="Guy L."/>
            <person name="Ettema T.J."/>
        </authorList>
    </citation>
    <scope>NUCLEOTIDE SEQUENCE</scope>
</reference>
<name>A0A0F9UAL4_9ZZZZ</name>